<name>A0A094WM07_ALKAL</name>
<dbReference type="OrthoDB" id="2989832at2"/>
<dbReference type="Proteomes" id="UP000297014">
    <property type="component" value="Unassembled WGS sequence"/>
</dbReference>
<evidence type="ECO:0000259" key="1">
    <source>
        <dbReference type="Pfam" id="PF03413"/>
    </source>
</evidence>
<dbReference type="AlphaFoldDB" id="A0A094WM07"/>
<comment type="caution">
    <text evidence="2">The sequence shown here is derived from an EMBL/GenBank/DDBJ whole genome shotgun (WGS) entry which is preliminary data.</text>
</comment>
<gene>
    <name evidence="3" type="ORF">AJ85_03165</name>
    <name evidence="2" type="ORF">BALCAV_0202270</name>
</gene>
<reference evidence="2 4" key="1">
    <citation type="journal article" date="2014" name="Genome Announc.">
        <title>Draft Genome Sequence of Bacillus alcalophilus AV1934, a Classic Alkaliphile Isolated from Human Feces in 1934.</title>
        <authorList>
            <person name="Attie O."/>
            <person name="Jayaprakash A."/>
            <person name="Shah H."/>
            <person name="Paulsen I.T."/>
            <person name="Morino M."/>
            <person name="Takahashi Y."/>
            <person name="Narumi I."/>
            <person name="Sachidanandam R."/>
            <person name="Satoh K."/>
            <person name="Ito M."/>
            <person name="Krulwich T.A."/>
        </authorList>
    </citation>
    <scope>NUCLEOTIDE SEQUENCE [LARGE SCALE GENOMIC DNA]</scope>
    <source>
        <strain evidence="2 4">AV1934</strain>
    </source>
</reference>
<evidence type="ECO:0000313" key="2">
    <source>
        <dbReference type="EMBL" id="KGA98754.1"/>
    </source>
</evidence>
<feature type="domain" description="PepSY" evidence="1">
    <location>
        <begin position="29"/>
        <end position="98"/>
    </location>
</feature>
<dbReference type="EMBL" id="JALP01000381">
    <property type="protein sequence ID" value="THG88480.1"/>
    <property type="molecule type" value="Genomic_DNA"/>
</dbReference>
<dbReference type="STRING" id="1218173.BALCAV_0202270"/>
<dbReference type="RefSeq" id="WP_004429306.1">
    <property type="nucleotide sequence ID" value="NZ_ALPT02000005.1"/>
</dbReference>
<dbReference type="Proteomes" id="UP000002754">
    <property type="component" value="Unassembled WGS sequence"/>
</dbReference>
<evidence type="ECO:0000313" key="4">
    <source>
        <dbReference type="Proteomes" id="UP000002754"/>
    </source>
</evidence>
<reference evidence="3 5" key="2">
    <citation type="submission" date="2014-01" db="EMBL/GenBank/DDBJ databases">
        <title>Draft genome sequencing of Bacillus alcalophilus CGMCC 1.3604.</title>
        <authorList>
            <person name="Yang J."/>
            <person name="Diao L."/>
            <person name="Yang S."/>
        </authorList>
    </citation>
    <scope>NUCLEOTIDE SEQUENCE [LARGE SCALE GENOMIC DNA]</scope>
    <source>
        <strain evidence="3 5">CGMCC 1.3604</strain>
    </source>
</reference>
<dbReference type="EMBL" id="ALPT02000005">
    <property type="protein sequence ID" value="KGA98754.1"/>
    <property type="molecule type" value="Genomic_DNA"/>
</dbReference>
<keyword evidence="4" id="KW-1185">Reference proteome</keyword>
<accession>A0A094WM07</accession>
<dbReference type="eggNOG" id="COG5584">
    <property type="taxonomic scope" value="Bacteria"/>
</dbReference>
<sequence>MSTKKFLAGLGVGLVAGYFIRESLNQANISPERALKNVKKQAGAHHQISGSWIHMVPETLHRNEMTYEVYIGGLSTQTESGIVQYDFVVDTKTGTIIEMSKNE</sequence>
<evidence type="ECO:0000313" key="3">
    <source>
        <dbReference type="EMBL" id="THG88480.1"/>
    </source>
</evidence>
<protein>
    <recommendedName>
        <fullName evidence="1">PepSY domain-containing protein</fullName>
    </recommendedName>
</protein>
<proteinExistence type="predicted"/>
<dbReference type="InterPro" id="IPR025711">
    <property type="entry name" value="PepSY"/>
</dbReference>
<organism evidence="2 4">
    <name type="scientific">Alkalihalobacillus alcalophilus ATCC 27647 = CGMCC 1.3604</name>
    <dbReference type="NCBI Taxonomy" id="1218173"/>
    <lineage>
        <taxon>Bacteria</taxon>
        <taxon>Bacillati</taxon>
        <taxon>Bacillota</taxon>
        <taxon>Bacilli</taxon>
        <taxon>Bacillales</taxon>
        <taxon>Bacillaceae</taxon>
        <taxon>Alkalihalobacillus</taxon>
    </lineage>
</organism>
<dbReference type="Pfam" id="PF03413">
    <property type="entry name" value="PepSY"/>
    <property type="match status" value="1"/>
</dbReference>
<evidence type="ECO:0000313" key="5">
    <source>
        <dbReference type="Proteomes" id="UP000297014"/>
    </source>
</evidence>